<keyword evidence="6 19" id="KW-1133">Transmembrane helix</keyword>
<feature type="transmembrane region" description="Helical" evidence="19">
    <location>
        <begin position="499"/>
        <end position="521"/>
    </location>
</feature>
<comment type="catalytic activity">
    <reaction evidence="18">
        <text>Na(+)(in) = Na(+)(out)</text>
        <dbReference type="Rhea" id="RHEA:34963"/>
        <dbReference type="ChEBI" id="CHEBI:29101"/>
    </reaction>
</comment>
<dbReference type="FunFam" id="2.70.170.10:FF:000012">
    <property type="entry name" value="Nicotinic acetylcholine receptor subunit gamma"/>
    <property type="match status" value="1"/>
</dbReference>
<keyword evidence="15 19" id="KW-0407">Ion channel</keyword>
<evidence type="ECO:0000256" key="5">
    <source>
        <dbReference type="ARBA" id="ARBA00022729"/>
    </source>
</evidence>
<dbReference type="InterPro" id="IPR036734">
    <property type="entry name" value="Neur_chan_lig-bd_sf"/>
</dbReference>
<dbReference type="FunFam" id="1.20.58.390:FF:000010">
    <property type="entry name" value="Nicotinic acetylcholine receptor subunit epsilon"/>
    <property type="match status" value="1"/>
</dbReference>
<evidence type="ECO:0000256" key="8">
    <source>
        <dbReference type="ARBA" id="ARBA00023065"/>
    </source>
</evidence>
<dbReference type="InterPro" id="IPR006202">
    <property type="entry name" value="Neur_chan_lig-bd"/>
</dbReference>
<keyword evidence="8 19" id="KW-0406">Ion transport</keyword>
<keyword evidence="23" id="KW-1185">Reference proteome</keyword>
<dbReference type="InterPro" id="IPR018000">
    <property type="entry name" value="Neurotransmitter_ion_chnl_CS"/>
</dbReference>
<evidence type="ECO:0000256" key="18">
    <source>
        <dbReference type="ARBA" id="ARBA00036239"/>
    </source>
</evidence>
<evidence type="ECO:0000256" key="9">
    <source>
        <dbReference type="ARBA" id="ARBA00023136"/>
    </source>
</evidence>
<keyword evidence="9 19" id="KW-0472">Membrane</keyword>
<dbReference type="AlphaFoldDB" id="A0AAJ7U877"/>
<dbReference type="KEGG" id="pmrn:116954513"/>
<dbReference type="Gene3D" id="2.70.170.10">
    <property type="entry name" value="Neurotransmitter-gated ion-channel ligand-binding domain"/>
    <property type="match status" value="1"/>
</dbReference>
<dbReference type="Pfam" id="PF02931">
    <property type="entry name" value="Neur_chan_LBD"/>
    <property type="match status" value="1"/>
</dbReference>
<sequence>MEPLLLMMMMIWAIGHPAESVRDASLCAALLVSGENQEARLFKDLMTGYQKATRPVSTQDTVIDVLVKMTLTNLISLKERDEILTTNVWLELQWVDERLKWDETEYGGIDIIRVPSKMVWLPDIVLENNVDGQFEITLFVNVLIYPWGLVYWLPPAIYRSPCSIVVTYFPFDWQNCSLIFRSQTFSSKEINLVLTLEDNATVEWIHIDPEAFTENGEWSIRHRPAKKITNERFQPEDLEYQQVTYFLIIKRKPLFYVINIILPCVLTSCLAILVYFLPGKAGGQKITLSIMVLLGQTVFLILISKKVPETSQDVPLIAKYLMFKMIVVVIIVANCVVVLNVSLRTPNTHSMSQRTREIFIELLPRLLRMIAEESAGEPEPEAELGWPGGPPMAGDGRPRRRSSLGLMVKAEEYMMRKPRSELMFERQRQRHGLTGALNGSDGVNVGTTPELFKNLSQYGAEIRSIVDSCKFIFECIRDQNDLASENDEWILMGQVIDRLCFWLMSILILLGTLSIFLMGHLNAVPLLPFPGDPKTYTPP</sequence>
<dbReference type="PANTHER" id="PTHR18945">
    <property type="entry name" value="NEUROTRANSMITTER GATED ION CHANNEL"/>
    <property type="match status" value="1"/>
</dbReference>
<evidence type="ECO:0000259" key="21">
    <source>
        <dbReference type="Pfam" id="PF02931"/>
    </source>
</evidence>
<evidence type="ECO:0000256" key="15">
    <source>
        <dbReference type="ARBA" id="ARBA00023303"/>
    </source>
</evidence>
<dbReference type="GO" id="GO:0045211">
    <property type="term" value="C:postsynaptic membrane"/>
    <property type="evidence" value="ECO:0007669"/>
    <property type="project" value="UniProtKB-SubCell"/>
</dbReference>
<dbReference type="Proteomes" id="UP001318040">
    <property type="component" value="Chromosome 55"/>
</dbReference>
<evidence type="ECO:0000256" key="3">
    <source>
        <dbReference type="ARBA" id="ARBA00022475"/>
    </source>
</evidence>
<feature type="domain" description="Neurotransmitter-gated ion-channel ligand-binding" evidence="21">
    <location>
        <begin position="39"/>
        <end position="253"/>
    </location>
</feature>
<accession>A0AAJ7U877</accession>
<feature type="transmembrane region" description="Helical" evidence="19">
    <location>
        <begin position="254"/>
        <end position="277"/>
    </location>
</feature>
<evidence type="ECO:0000256" key="17">
    <source>
        <dbReference type="ARBA" id="ARBA00034430"/>
    </source>
</evidence>
<feature type="transmembrane region" description="Helical" evidence="19">
    <location>
        <begin position="286"/>
        <end position="303"/>
    </location>
</feature>
<dbReference type="SUPFAM" id="SSF63712">
    <property type="entry name" value="Nicotinic receptor ligand binding domain-like"/>
    <property type="match status" value="1"/>
</dbReference>
<proteinExistence type="inferred from homology"/>
<dbReference type="GO" id="GO:0022848">
    <property type="term" value="F:acetylcholine-gated monoatomic cation-selective channel activity"/>
    <property type="evidence" value="ECO:0007669"/>
    <property type="project" value="InterPro"/>
</dbReference>
<evidence type="ECO:0000256" key="19">
    <source>
        <dbReference type="RuleBase" id="RU000687"/>
    </source>
</evidence>
<dbReference type="GO" id="GO:0004888">
    <property type="term" value="F:transmembrane signaling receptor activity"/>
    <property type="evidence" value="ECO:0007669"/>
    <property type="project" value="InterPro"/>
</dbReference>
<evidence type="ECO:0000256" key="6">
    <source>
        <dbReference type="ARBA" id="ARBA00022989"/>
    </source>
</evidence>
<evidence type="ECO:0000256" key="2">
    <source>
        <dbReference type="ARBA" id="ARBA00022448"/>
    </source>
</evidence>
<dbReference type="InterPro" id="IPR006201">
    <property type="entry name" value="Neur_channel"/>
</dbReference>
<dbReference type="RefSeq" id="XP_032830969.1">
    <property type="nucleotide sequence ID" value="XM_032975078.1"/>
</dbReference>
<name>A0AAJ7U877_PETMA</name>
<keyword evidence="14" id="KW-1071">Ligand-gated ion channel</keyword>
<feature type="chain" id="PRO_5042313639" evidence="19">
    <location>
        <begin position="21"/>
        <end position="539"/>
    </location>
</feature>
<feature type="region of interest" description="Disordered" evidence="20">
    <location>
        <begin position="376"/>
        <end position="400"/>
    </location>
</feature>
<evidence type="ECO:0000256" key="20">
    <source>
        <dbReference type="SAM" id="MobiDB-lite"/>
    </source>
</evidence>
<reference evidence="24" key="1">
    <citation type="submission" date="2025-08" db="UniProtKB">
        <authorList>
            <consortium name="RefSeq"/>
        </authorList>
    </citation>
    <scope>IDENTIFICATION</scope>
    <source>
        <tissue evidence="24">Sperm</tissue>
    </source>
</reference>
<comment type="catalytic activity">
    <reaction evidence="17">
        <text>K(+)(in) = K(+)(out)</text>
        <dbReference type="Rhea" id="RHEA:29463"/>
        <dbReference type="ChEBI" id="CHEBI:29103"/>
    </reaction>
</comment>
<dbReference type="PRINTS" id="PR00252">
    <property type="entry name" value="NRIONCHANNEL"/>
</dbReference>
<evidence type="ECO:0000256" key="7">
    <source>
        <dbReference type="ARBA" id="ARBA00023018"/>
    </source>
</evidence>
<keyword evidence="2 19" id="KW-0813">Transport</keyword>
<comment type="subcellular location">
    <subcellularLocation>
        <location evidence="16">Postsynaptic cell membrane</location>
        <topology evidence="16">Multi-pass membrane protein</topology>
    </subcellularLocation>
</comment>
<keyword evidence="11" id="KW-0675">Receptor</keyword>
<keyword evidence="4 19" id="KW-0812">Transmembrane</keyword>
<dbReference type="InterPro" id="IPR038050">
    <property type="entry name" value="Neuro_actylchol_rec"/>
</dbReference>
<gene>
    <name evidence="24" type="primary">LOC116954513</name>
</gene>
<keyword evidence="12" id="KW-0325">Glycoprotein</keyword>
<dbReference type="Gene3D" id="1.20.58.390">
    <property type="entry name" value="Neurotransmitter-gated ion-channel transmembrane domain"/>
    <property type="match status" value="2"/>
</dbReference>
<evidence type="ECO:0000259" key="22">
    <source>
        <dbReference type="Pfam" id="PF02932"/>
    </source>
</evidence>
<evidence type="ECO:0000256" key="14">
    <source>
        <dbReference type="ARBA" id="ARBA00023286"/>
    </source>
</evidence>
<dbReference type="SUPFAM" id="SSF90112">
    <property type="entry name" value="Neurotransmitter-gated ion-channel transmembrane pore"/>
    <property type="match status" value="1"/>
</dbReference>
<protein>
    <submittedName>
        <fullName evidence="24">Acetylcholine receptor subunit gamma-like isoform X1</fullName>
    </submittedName>
</protein>
<comment type="similarity">
    <text evidence="19">Belongs to the ligand-gated ion channel (TC 1.A.9) family.</text>
</comment>
<keyword evidence="7" id="KW-0770">Synapse</keyword>
<comment type="function">
    <text evidence="1">After binding acetylcholine, the AChR responds by an extensive change in conformation that affects all subunits and leads to opening of an ion-conducting channel across the plasma membrane.</text>
</comment>
<evidence type="ECO:0000256" key="11">
    <source>
        <dbReference type="ARBA" id="ARBA00023170"/>
    </source>
</evidence>
<evidence type="ECO:0000256" key="13">
    <source>
        <dbReference type="ARBA" id="ARBA00023257"/>
    </source>
</evidence>
<evidence type="ECO:0000313" key="23">
    <source>
        <dbReference type="Proteomes" id="UP001318040"/>
    </source>
</evidence>
<evidence type="ECO:0000256" key="16">
    <source>
        <dbReference type="ARBA" id="ARBA00034104"/>
    </source>
</evidence>
<keyword evidence="5 19" id="KW-0732">Signal</keyword>
<keyword evidence="3" id="KW-1003">Cell membrane</keyword>
<dbReference type="CDD" id="cd19064">
    <property type="entry name" value="LGIC_TM_nAChR"/>
    <property type="match status" value="1"/>
</dbReference>
<keyword evidence="10" id="KW-1015">Disulfide bond</keyword>
<evidence type="ECO:0000256" key="4">
    <source>
        <dbReference type="ARBA" id="ARBA00022692"/>
    </source>
</evidence>
<feature type="domain" description="Neurotransmitter-gated ion-channel transmembrane" evidence="22">
    <location>
        <begin position="260"/>
        <end position="516"/>
    </location>
</feature>
<organism evidence="23 24">
    <name type="scientific">Petromyzon marinus</name>
    <name type="common">Sea lamprey</name>
    <dbReference type="NCBI Taxonomy" id="7757"/>
    <lineage>
        <taxon>Eukaryota</taxon>
        <taxon>Metazoa</taxon>
        <taxon>Chordata</taxon>
        <taxon>Craniata</taxon>
        <taxon>Vertebrata</taxon>
        <taxon>Cyclostomata</taxon>
        <taxon>Hyperoartia</taxon>
        <taxon>Petromyzontiformes</taxon>
        <taxon>Petromyzontidae</taxon>
        <taxon>Petromyzon</taxon>
    </lineage>
</organism>
<feature type="transmembrane region" description="Helical" evidence="19">
    <location>
        <begin position="323"/>
        <end position="343"/>
    </location>
</feature>
<feature type="signal peptide" evidence="19">
    <location>
        <begin position="1"/>
        <end position="20"/>
    </location>
</feature>
<evidence type="ECO:0000256" key="10">
    <source>
        <dbReference type="ARBA" id="ARBA00023157"/>
    </source>
</evidence>
<dbReference type="InterPro" id="IPR002394">
    <property type="entry name" value="Nicotinic_acetylcholine_rcpt"/>
</dbReference>
<keyword evidence="13" id="KW-0628">Postsynaptic cell membrane</keyword>
<dbReference type="Pfam" id="PF02932">
    <property type="entry name" value="Neur_chan_memb"/>
    <property type="match status" value="1"/>
</dbReference>
<dbReference type="PRINTS" id="PR00254">
    <property type="entry name" value="NICOTINICR"/>
</dbReference>
<dbReference type="InterPro" id="IPR006029">
    <property type="entry name" value="Neurotrans-gated_channel_TM"/>
</dbReference>
<dbReference type="PROSITE" id="PS00236">
    <property type="entry name" value="NEUROTR_ION_CHANNEL"/>
    <property type="match status" value="1"/>
</dbReference>
<evidence type="ECO:0000256" key="1">
    <source>
        <dbReference type="ARBA" id="ARBA00003328"/>
    </source>
</evidence>
<evidence type="ECO:0000313" key="24">
    <source>
        <dbReference type="RefSeq" id="XP_032830969.1"/>
    </source>
</evidence>
<dbReference type="InterPro" id="IPR036719">
    <property type="entry name" value="Neuro-gated_channel_TM_sf"/>
</dbReference>
<evidence type="ECO:0000256" key="12">
    <source>
        <dbReference type="ARBA" id="ARBA00023180"/>
    </source>
</evidence>